<reference evidence="3 4" key="1">
    <citation type="submission" date="2017-01" db="EMBL/GenBank/DDBJ databases">
        <title>Novel large sulfur bacteria in the metagenomes of groundwater-fed chemosynthetic microbial mats in the Lake Huron basin.</title>
        <authorList>
            <person name="Sharrar A.M."/>
            <person name="Flood B.E."/>
            <person name="Bailey J.V."/>
            <person name="Jones D.S."/>
            <person name="Biddanda B."/>
            <person name="Ruberg S.A."/>
            <person name="Marcus D.N."/>
            <person name="Dick G.J."/>
        </authorList>
    </citation>
    <scope>NUCLEOTIDE SEQUENCE [LARGE SCALE GENOMIC DNA]</scope>
    <source>
        <strain evidence="3">A8</strain>
    </source>
</reference>
<keyword evidence="1" id="KW-1133">Transmembrane helix</keyword>
<accession>A0A1Y1QGV4</accession>
<evidence type="ECO:0000313" key="3">
    <source>
        <dbReference type="EMBL" id="OQX05204.1"/>
    </source>
</evidence>
<keyword evidence="1" id="KW-0812">Transmembrane</keyword>
<dbReference type="InterPro" id="IPR025263">
    <property type="entry name" value="YhdP_central"/>
</dbReference>
<proteinExistence type="predicted"/>
<name>A0A1Y1QGV4_9GAMM</name>
<protein>
    <recommendedName>
        <fullName evidence="2">YhdP central domain-containing protein</fullName>
    </recommendedName>
</protein>
<dbReference type="AlphaFoldDB" id="A0A1Y1QGV4"/>
<evidence type="ECO:0000313" key="4">
    <source>
        <dbReference type="Proteomes" id="UP000192491"/>
    </source>
</evidence>
<feature type="domain" description="YhdP central" evidence="2">
    <location>
        <begin position="11"/>
        <end position="254"/>
    </location>
</feature>
<keyword evidence="1" id="KW-0472">Membrane</keyword>
<dbReference type="EMBL" id="MTEJ01000300">
    <property type="protein sequence ID" value="OQX05204.1"/>
    <property type="molecule type" value="Genomic_DNA"/>
</dbReference>
<dbReference type="Pfam" id="PF13116">
    <property type="entry name" value="YhdP"/>
    <property type="match status" value="2"/>
</dbReference>
<dbReference type="PANTHER" id="PTHR38690">
    <property type="entry name" value="PROTEASE-RELATED"/>
    <property type="match status" value="1"/>
</dbReference>
<feature type="transmembrane region" description="Helical" evidence="1">
    <location>
        <begin position="16"/>
        <end position="40"/>
    </location>
</feature>
<evidence type="ECO:0000259" key="2">
    <source>
        <dbReference type="Pfam" id="PF13116"/>
    </source>
</evidence>
<feature type="domain" description="YhdP central" evidence="2">
    <location>
        <begin position="261"/>
        <end position="1152"/>
    </location>
</feature>
<comment type="caution">
    <text evidence="3">The sequence shown here is derived from an EMBL/GenBank/DDBJ whole genome shotgun (WGS) entry which is preliminary data.</text>
</comment>
<dbReference type="InterPro" id="IPR011836">
    <property type="entry name" value="YhdP"/>
</dbReference>
<evidence type="ECO:0000256" key="1">
    <source>
        <dbReference type="SAM" id="Phobius"/>
    </source>
</evidence>
<organism evidence="3 4">
    <name type="scientific">Thiothrix lacustris</name>
    <dbReference type="NCBI Taxonomy" id="525917"/>
    <lineage>
        <taxon>Bacteria</taxon>
        <taxon>Pseudomonadati</taxon>
        <taxon>Pseudomonadota</taxon>
        <taxon>Gammaproteobacteria</taxon>
        <taxon>Thiotrichales</taxon>
        <taxon>Thiotrichaceae</taxon>
        <taxon>Thiothrix</taxon>
    </lineage>
</organism>
<dbReference type="Proteomes" id="UP000192491">
    <property type="component" value="Unassembled WGS sequence"/>
</dbReference>
<feature type="transmembrane region" description="Helical" evidence="1">
    <location>
        <begin position="1101"/>
        <end position="1121"/>
    </location>
</feature>
<gene>
    <name evidence="3" type="ORF">BWK73_34185</name>
</gene>
<sequence>MFSSNKQGGFVLRLTYLLLTWFFHAAIFAVALVGLANFWMPLLADYKGVLEKELSGFVGNSVSIGEIRVDRDSETPRWILSNLHLTEDSGYAPIHIEQLALSLDWRESLRTLRLQPADIELRGVEFILRQQGDALPDVQGLSFPLPGQKNTALNVERQSALRISINGGFVHWMDATNHRTLALDDLQFTGEILPNAITLQAEAAFPSEIGEKLGIDAVLTQAPATDGEPQWNAEIHARTRIFNLAALPSPQLQAYGVDAGGLLLDVNIQSQLGKPLQVRGEGEVTQLNLRGAKNIPALKNITANFHANNQGGKVNIEVKDSELVYATWFERPLALDALQAQLKWQVRDSGWYWELTNLDAKNPDIWLKGAGTLAMPLNKPPDIDLNMTFATQRVVDNVRDYIPALVIDSTEEWLKTAIVSGYVPKGEFVLRGNPADFPFQGKPGIFDIRFDIENGVLAYLPEWPVAKEVQGELRFHNEGMAAKVKRARIMDLDVTGGTVDIPDMLHETHLLLDLKTQGDLYGHMDYLQSAPIGKGLRDFMQVAKFAGDSRLHLKLDVPLDGDVFQRKGVAVDGKVSLQNNSFSIPNYHQAFSKLKGEVHFDQYGVSTDAVTGEYLRQPVQMKAATHKAKGMITVDLQQTNEPAAFLPAGLQPLAGYLKGKTPISTRLELPAFDFSSGKRQASLKVHATSQLRGVAVQLPAPLGKTAEAVRDVAVDLEIPFDTRLAWQAQVAMGDALNVQARLPQASKAHPAVAIGVGAKPGALPSQGVALTGALPELDLLTLTGLGGLGDKQQSTLAAMPLQADLTIGELHLGKQSLGAAQLTLSGAQTVQAKLTADKLQASVHLPLQQPAAGQVVLDLQQLDFAALETALPPTKSTAKGLSAKDFPALQVTCSECRYGDFPIQHLKLVMQPQQDALAIHHLELRNPSLTLKGEHGTWVTDAAGDSRTTLQTRLSVPDPGQLLASDGQPAGLQGGALQANAKLSWAGSPFDFALNQLQGDGQVTLGKGSLVDVEPGVGRLLGLLDVQRLPSRLALDFNDMTAKGIAFDEISGHFRLDRGLLSTEDTVIKAAAMVAGIQGSSDLIARTHQQQVTVIPNLRSALPVVGVAVGGIGGGALMLLFNSVTQKDAATRLQSSGGFRYEVTGSWDKPAVNEVKSLDTKADVDVFAH</sequence>
<dbReference type="PANTHER" id="PTHR38690:SF1">
    <property type="entry name" value="PROTEASE"/>
    <property type="match status" value="1"/>
</dbReference>